<dbReference type="GO" id="GO:0055085">
    <property type="term" value="P:transmembrane transport"/>
    <property type="evidence" value="ECO:0007669"/>
    <property type="project" value="InterPro"/>
</dbReference>
<feature type="transmembrane region" description="Helical" evidence="8">
    <location>
        <begin position="91"/>
        <end position="113"/>
    </location>
</feature>
<feature type="transmembrane region" description="Helical" evidence="8">
    <location>
        <begin position="428"/>
        <end position="450"/>
    </location>
</feature>
<keyword evidence="2 8" id="KW-0813">Transport</keyword>
<dbReference type="PANTHER" id="PTHR43357">
    <property type="entry name" value="INNER MEMBRANE ABC TRANSPORTER PERMEASE PROTEIN YDCV"/>
    <property type="match status" value="1"/>
</dbReference>
<evidence type="ECO:0000256" key="9">
    <source>
        <dbReference type="SAM" id="MobiDB-lite"/>
    </source>
</evidence>
<name>A0A1X6X4Q2_9MICO</name>
<comment type="subcellular location">
    <subcellularLocation>
        <location evidence="1">Cell inner membrane</location>
        <topology evidence="1">Multi-pass membrane protein</topology>
    </subcellularLocation>
    <subcellularLocation>
        <location evidence="8">Cell membrane</location>
        <topology evidence="8">Multi-pass membrane protein</topology>
    </subcellularLocation>
</comment>
<keyword evidence="7 8" id="KW-0472">Membrane</keyword>
<organism evidence="11 12">
    <name type="scientific">Brevibacterium yomogidense</name>
    <dbReference type="NCBI Taxonomy" id="946573"/>
    <lineage>
        <taxon>Bacteria</taxon>
        <taxon>Bacillati</taxon>
        <taxon>Actinomycetota</taxon>
        <taxon>Actinomycetes</taxon>
        <taxon>Micrococcales</taxon>
        <taxon>Brevibacteriaceae</taxon>
        <taxon>Brevibacterium</taxon>
    </lineage>
</organism>
<feature type="transmembrane region" description="Helical" evidence="8">
    <location>
        <begin position="462"/>
        <end position="482"/>
    </location>
</feature>
<evidence type="ECO:0000256" key="8">
    <source>
        <dbReference type="RuleBase" id="RU363032"/>
    </source>
</evidence>
<evidence type="ECO:0000259" key="10">
    <source>
        <dbReference type="PROSITE" id="PS50928"/>
    </source>
</evidence>
<evidence type="ECO:0000256" key="7">
    <source>
        <dbReference type="ARBA" id="ARBA00023136"/>
    </source>
</evidence>
<dbReference type="PANTHER" id="PTHR43357:SF3">
    <property type="entry name" value="FE(3+)-TRANSPORT SYSTEM PERMEASE PROTEIN FBPB 2"/>
    <property type="match status" value="1"/>
</dbReference>
<gene>
    <name evidence="11" type="ORF">FM105_03475</name>
</gene>
<dbReference type="PROSITE" id="PS50928">
    <property type="entry name" value="ABC_TM1"/>
    <property type="match status" value="2"/>
</dbReference>
<feature type="transmembrane region" description="Helical" evidence="8">
    <location>
        <begin position="122"/>
        <end position="142"/>
    </location>
</feature>
<feature type="transmembrane region" description="Helical" evidence="8">
    <location>
        <begin position="538"/>
        <end position="555"/>
    </location>
</feature>
<evidence type="ECO:0000313" key="12">
    <source>
        <dbReference type="Proteomes" id="UP000196581"/>
    </source>
</evidence>
<evidence type="ECO:0000256" key="4">
    <source>
        <dbReference type="ARBA" id="ARBA00022519"/>
    </source>
</evidence>
<dbReference type="EMBL" id="FWFF01000003">
    <property type="protein sequence ID" value="SLM93009.1"/>
    <property type="molecule type" value="Genomic_DNA"/>
</dbReference>
<feature type="compositionally biased region" description="Low complexity" evidence="9">
    <location>
        <begin position="9"/>
        <end position="22"/>
    </location>
</feature>
<evidence type="ECO:0000256" key="3">
    <source>
        <dbReference type="ARBA" id="ARBA00022475"/>
    </source>
</evidence>
<keyword evidence="3" id="KW-1003">Cell membrane</keyword>
<feature type="transmembrane region" description="Helical" evidence="8">
    <location>
        <begin position="390"/>
        <end position="416"/>
    </location>
</feature>
<keyword evidence="12" id="KW-1185">Reference proteome</keyword>
<reference evidence="12" key="1">
    <citation type="submission" date="2017-02" db="EMBL/GenBank/DDBJ databases">
        <authorList>
            <person name="Dridi B."/>
        </authorList>
    </citation>
    <scope>NUCLEOTIDE SEQUENCE [LARGE SCALE GENOMIC DNA]</scope>
    <source>
        <strain evidence="12">B Co 03.10</strain>
    </source>
</reference>
<keyword evidence="6 8" id="KW-1133">Transmembrane helix</keyword>
<keyword evidence="4" id="KW-0997">Cell inner membrane</keyword>
<dbReference type="GO" id="GO:0005886">
    <property type="term" value="C:plasma membrane"/>
    <property type="evidence" value="ECO:0007669"/>
    <property type="project" value="UniProtKB-SubCell"/>
</dbReference>
<feature type="region of interest" description="Disordered" evidence="9">
    <location>
        <begin position="1"/>
        <end position="29"/>
    </location>
</feature>
<sequence>MTHAPPAPARTRTTPSSPTGARPPRRRPLAMPGPTVVLAWGTLAVLAVLVIAPLVGLLNTTFAADGRDAWGDVFASRISENLLWRPLGNSLLMGVATALLSTIVGGFLAWVVVMTDLPGRKILGVLATIPFALPSFALALAWESVFRNDLVGGSVGVLATWGLAVPDWLAWGPVPVALTLTAHYFSLSFMLIAASLASVNGDILEAAEMTGASRFAVAKDIALPVVTPAIISGALLAFAEGVSNFVTPALLGLPVRFHTLSTRLYGSITTGDTSRGYVLSIVLIVVAAMVMYASTRVTGRGSRFETISGKGGRRRTTRMGPWAWPVAAIAWAIAACTTVLPGLVLVASSLTRRTNDFASGLTLHYWLGESDPALAQGQRGVLRNPQILDAAWNTVVLGVAVAVCAGILGLLIAYVLTRSSGPRWLTGTLSVVSFVPFLIPGIALGAAFIAQFGASWGPFPSLYGTFAILVLAGVAATIPFAVRSGTAAMSQVSRDVEDSAVMAGAGLLRRLRSIVAPLTARGLLTGGVLVFVQMVRDLSLVVLLATPAMPVLAVLTYQYSSENFTQLANAVTVLIAVISVGATLLVRRFEKASQPWSDDG</sequence>
<evidence type="ECO:0000256" key="6">
    <source>
        <dbReference type="ARBA" id="ARBA00022989"/>
    </source>
</evidence>
<feature type="domain" description="ABC transmembrane type-1" evidence="10">
    <location>
        <begin position="391"/>
        <end position="586"/>
    </location>
</feature>
<evidence type="ECO:0000313" key="11">
    <source>
        <dbReference type="EMBL" id="SLM93009.1"/>
    </source>
</evidence>
<feature type="transmembrane region" description="Helical" evidence="8">
    <location>
        <begin position="221"/>
        <end position="239"/>
    </location>
</feature>
<comment type="similarity">
    <text evidence="8">Belongs to the binding-protein-dependent transport system permease family.</text>
</comment>
<dbReference type="InterPro" id="IPR035906">
    <property type="entry name" value="MetI-like_sf"/>
</dbReference>
<evidence type="ECO:0000256" key="5">
    <source>
        <dbReference type="ARBA" id="ARBA00022692"/>
    </source>
</evidence>
<dbReference type="Proteomes" id="UP000196581">
    <property type="component" value="Unassembled WGS sequence"/>
</dbReference>
<accession>A0A1X6X4Q2</accession>
<protein>
    <submittedName>
        <fullName evidence="11">Ferric iron ABC transporter, permease protein</fullName>
    </submittedName>
</protein>
<feature type="transmembrane region" description="Helical" evidence="8">
    <location>
        <begin position="35"/>
        <end position="58"/>
    </location>
</feature>
<dbReference type="CDD" id="cd06261">
    <property type="entry name" value="TM_PBP2"/>
    <property type="match status" value="2"/>
</dbReference>
<feature type="transmembrane region" description="Helical" evidence="8">
    <location>
        <begin position="176"/>
        <end position="200"/>
    </location>
</feature>
<dbReference type="Gene3D" id="1.10.3720.10">
    <property type="entry name" value="MetI-like"/>
    <property type="match status" value="2"/>
</dbReference>
<evidence type="ECO:0000256" key="2">
    <source>
        <dbReference type="ARBA" id="ARBA00022448"/>
    </source>
</evidence>
<dbReference type="SUPFAM" id="SSF161098">
    <property type="entry name" value="MetI-like"/>
    <property type="match status" value="2"/>
</dbReference>
<proteinExistence type="inferred from homology"/>
<feature type="transmembrane region" description="Helical" evidence="8">
    <location>
        <begin position="276"/>
        <end position="294"/>
    </location>
</feature>
<feature type="transmembrane region" description="Helical" evidence="8">
    <location>
        <begin position="567"/>
        <end position="586"/>
    </location>
</feature>
<dbReference type="InterPro" id="IPR000515">
    <property type="entry name" value="MetI-like"/>
</dbReference>
<keyword evidence="5 8" id="KW-0812">Transmembrane</keyword>
<dbReference type="AlphaFoldDB" id="A0A1X6X4Q2"/>
<dbReference type="Pfam" id="PF00528">
    <property type="entry name" value="BPD_transp_1"/>
    <property type="match status" value="2"/>
</dbReference>
<evidence type="ECO:0000256" key="1">
    <source>
        <dbReference type="ARBA" id="ARBA00004429"/>
    </source>
</evidence>
<dbReference type="RefSeq" id="WP_087004786.1">
    <property type="nucleotide sequence ID" value="NZ_FWFF01000003.1"/>
</dbReference>
<feature type="transmembrane region" description="Helical" evidence="8">
    <location>
        <begin position="322"/>
        <end position="347"/>
    </location>
</feature>
<feature type="domain" description="ABC transmembrane type-1" evidence="10">
    <location>
        <begin position="87"/>
        <end position="294"/>
    </location>
</feature>